<feature type="chain" id="PRO_5002199827" evidence="2">
    <location>
        <begin position="22"/>
        <end position="63"/>
    </location>
</feature>
<proteinExistence type="predicted"/>
<dbReference type="RefSeq" id="WP_060848278.1">
    <property type="nucleotide sequence ID" value="NZ_AP014704.1"/>
</dbReference>
<evidence type="ECO:0000313" key="3">
    <source>
        <dbReference type="EMBL" id="BAQ47302.1"/>
    </source>
</evidence>
<keyword evidence="2" id="KW-0732">Signal</keyword>
<evidence type="ECO:0000256" key="1">
    <source>
        <dbReference type="SAM" id="MobiDB-lite"/>
    </source>
</evidence>
<feature type="signal peptide" evidence="2">
    <location>
        <begin position="1"/>
        <end position="21"/>
    </location>
</feature>
<dbReference type="EMBL" id="AP014704">
    <property type="protein sequence ID" value="BAQ47302.1"/>
    <property type="molecule type" value="Genomic_DNA"/>
</dbReference>
<name>A0A0C6FJU0_9HYPH</name>
<dbReference type="Proteomes" id="UP000061432">
    <property type="component" value="Chromosome"/>
</dbReference>
<protein>
    <submittedName>
        <fullName evidence="3">Uncharacterized protein</fullName>
    </submittedName>
</protein>
<organism evidence="3 4">
    <name type="scientific">Methylobacterium aquaticum</name>
    <dbReference type="NCBI Taxonomy" id="270351"/>
    <lineage>
        <taxon>Bacteria</taxon>
        <taxon>Pseudomonadati</taxon>
        <taxon>Pseudomonadota</taxon>
        <taxon>Alphaproteobacteria</taxon>
        <taxon>Hyphomicrobiales</taxon>
        <taxon>Methylobacteriaceae</taxon>
        <taxon>Methylobacterium</taxon>
    </lineage>
</organism>
<evidence type="ECO:0000256" key="2">
    <source>
        <dbReference type="SAM" id="SignalP"/>
    </source>
</evidence>
<gene>
    <name evidence="3" type="ORF">Maq22A_c21405</name>
</gene>
<dbReference type="PATRIC" id="fig|270351.10.peg.4139"/>
<evidence type="ECO:0000313" key="4">
    <source>
        <dbReference type="Proteomes" id="UP000061432"/>
    </source>
</evidence>
<feature type="compositionally biased region" description="Basic residues" evidence="1">
    <location>
        <begin position="53"/>
        <end position="63"/>
    </location>
</feature>
<reference evidence="3 4" key="1">
    <citation type="journal article" date="2015" name="Genome Announc.">
        <title>Complete Genome Sequence of Methylobacterium aquaticum Strain 22A, Isolated from Racomitrium japonicum Moss.</title>
        <authorList>
            <person name="Tani A."/>
            <person name="Ogura Y."/>
            <person name="Hayashi T."/>
            <person name="Kimbara K."/>
        </authorList>
    </citation>
    <scope>NUCLEOTIDE SEQUENCE [LARGE SCALE GENOMIC DNA]</scope>
    <source>
        <strain evidence="3 4">MA-22A</strain>
    </source>
</reference>
<dbReference type="AlphaFoldDB" id="A0A0C6FJU0"/>
<accession>A0A0C6FJU0</accession>
<dbReference type="KEGG" id="maqu:Maq22A_c21405"/>
<reference evidence="4" key="2">
    <citation type="submission" date="2015-01" db="EMBL/GenBank/DDBJ databases">
        <title>Complete genome sequence of Methylobacterium aquaticum strain 22A.</title>
        <authorList>
            <person name="Tani A."/>
            <person name="Ogura Y."/>
            <person name="Hayashi T."/>
        </authorList>
    </citation>
    <scope>NUCLEOTIDE SEQUENCE [LARGE SCALE GENOMIC DNA]</scope>
    <source>
        <strain evidence="4">MA-22A</strain>
    </source>
</reference>
<dbReference type="OrthoDB" id="7999703at2"/>
<feature type="region of interest" description="Disordered" evidence="1">
    <location>
        <begin position="28"/>
        <end position="63"/>
    </location>
</feature>
<sequence length="63" mass="6758">MRALAVSIGLLTALWVAPAAAHGCHQGWQHAPAEGWHSHGMKCEPRKGLGVSRRNKAHGRRAA</sequence>